<keyword evidence="1" id="KW-0378">Hydrolase</keyword>
<dbReference type="GO" id="GO:0031297">
    <property type="term" value="P:replication fork processing"/>
    <property type="evidence" value="ECO:0007669"/>
    <property type="project" value="TreeGrafter"/>
</dbReference>
<reference evidence="4" key="1">
    <citation type="journal article" date="2017" name="Science">
        <title>Giant viruses with an expanded complement of translation system components.</title>
        <authorList>
            <person name="Schulz F."/>
            <person name="Yutin N."/>
            <person name="Ivanova N.N."/>
            <person name="Ortega D.R."/>
            <person name="Lee T.K."/>
            <person name="Vierheilig J."/>
            <person name="Daims H."/>
            <person name="Horn M."/>
            <person name="Wagner M."/>
            <person name="Jensen G.J."/>
            <person name="Kyrpides N.C."/>
            <person name="Koonin E.V."/>
            <person name="Woyke T."/>
        </authorList>
    </citation>
    <scope>NUCLEOTIDE SEQUENCE</scope>
    <source>
        <strain evidence="4">CTV1</strain>
    </source>
</reference>
<dbReference type="PROSITE" id="PS51192">
    <property type="entry name" value="HELICASE_ATP_BIND_1"/>
    <property type="match status" value="1"/>
</dbReference>
<dbReference type="GO" id="GO:0006281">
    <property type="term" value="P:DNA repair"/>
    <property type="evidence" value="ECO:0007669"/>
    <property type="project" value="TreeGrafter"/>
</dbReference>
<dbReference type="InterPro" id="IPR000330">
    <property type="entry name" value="SNF2_N"/>
</dbReference>
<dbReference type="GO" id="GO:0003677">
    <property type="term" value="F:DNA binding"/>
    <property type="evidence" value="ECO:0007669"/>
    <property type="project" value="InterPro"/>
</dbReference>
<keyword evidence="4" id="KW-0547">Nucleotide-binding</keyword>
<dbReference type="GO" id="GO:0004386">
    <property type="term" value="F:helicase activity"/>
    <property type="evidence" value="ECO:0007669"/>
    <property type="project" value="UniProtKB-KW"/>
</dbReference>
<keyword evidence="4" id="KW-0067">ATP-binding</keyword>
<dbReference type="PROSITE" id="PS51194">
    <property type="entry name" value="HELICASE_CTER"/>
    <property type="match status" value="1"/>
</dbReference>
<dbReference type="EMBL" id="KY684084">
    <property type="protein sequence ID" value="ARF09257.1"/>
    <property type="molecule type" value="Genomic_DNA"/>
</dbReference>
<evidence type="ECO:0000259" key="3">
    <source>
        <dbReference type="PROSITE" id="PS51194"/>
    </source>
</evidence>
<name>A0A1V0SC09_9VIRU</name>
<feature type="domain" description="Helicase ATP-binding" evidence="2">
    <location>
        <begin position="63"/>
        <end position="232"/>
    </location>
</feature>
<feature type="domain" description="Helicase C-terminal" evidence="3">
    <location>
        <begin position="453"/>
        <end position="635"/>
    </location>
</feature>
<dbReference type="InterPro" id="IPR001650">
    <property type="entry name" value="Helicase_C-like"/>
</dbReference>
<keyword evidence="4" id="KW-0347">Helicase</keyword>
<dbReference type="InterPro" id="IPR014001">
    <property type="entry name" value="Helicase_ATP-bd"/>
</dbReference>
<dbReference type="Pfam" id="PF00176">
    <property type="entry name" value="SNF2-rel_dom"/>
    <property type="match status" value="1"/>
</dbReference>
<organism evidence="4">
    <name type="scientific">Catovirus CTV1</name>
    <dbReference type="NCBI Taxonomy" id="1977631"/>
    <lineage>
        <taxon>Viruses</taxon>
        <taxon>Varidnaviria</taxon>
        <taxon>Bamfordvirae</taxon>
        <taxon>Nucleocytoviricota</taxon>
        <taxon>Megaviricetes</taxon>
        <taxon>Imitervirales</taxon>
        <taxon>Mimiviridae</taxon>
        <taxon>Klosneuvirinae</taxon>
        <taxon>Catovirus</taxon>
    </lineage>
</organism>
<dbReference type="GO" id="GO:0005524">
    <property type="term" value="F:ATP binding"/>
    <property type="evidence" value="ECO:0007669"/>
    <property type="project" value="InterPro"/>
</dbReference>
<dbReference type="PANTHER" id="PTHR45766:SF6">
    <property type="entry name" value="SWI_SNF-RELATED MATRIX-ASSOCIATED ACTIN-DEPENDENT REGULATOR OF CHROMATIN SUBFAMILY A-LIKE PROTEIN 1"/>
    <property type="match status" value="1"/>
</dbReference>
<proteinExistence type="predicted"/>
<sequence>MSYRDQGKYVDLKINGRLFPSYILKNYKFYKVPEYLMNEKDDPCGRKMKLELRNYQIFVSKYLDYKSPHRDILLYHGLGSGKTASAINIYNMLYNYTPAWNCFVLLKATLLNSTWKKELDRFLSKDEFEFRMKNIVFISYDSPTADKQFLEAVKNSDSTKKSLYIIDEAHNFIRNVYSNINSKQGKRAQTIYDYMLQDKKENEGVRIVLLSGTPAINTPYEIALIYNLLRPGTFPKSEAVFNQIYVAPNGKSINPATKNMFQRRILGLTSYYLGATPDLFASKKIQYEDVKMSEYQEDIYSYFEEIEEVMAKRKKSKQGGSETYKSYTRQSSNFVFPAISQNVTGETRPRPGKFRLTEKEAEKITEGKGKLKLEKGSDKYLHVQQYIKTLETFVSEFDGYLADAKSQDDKSDHNIVTDFKNFVSKFNSNFNNFATDGIRKSKLFEAMYKCSAKMVNIIFNIMMSPGPTLVYSNYVLMEGLQIFKIYLKYIGFSRYDYNNPTDGTDQFRYMEYHGGIDAVERGKSLDIHNNPENKHGKIVKIMMISPAGAEGISLSNIRQVHIMEPYWNEVRIVQMIGRAVRQCSHKDLPMNERHVDIYRYKSVRGKGTKITTDQYIEELARTKQTLIDTFLNTLKEAAIDCGLNKNVNMLAEEYRCFQFDEPSLFDDEIAKAYADDVNDDMKLDNGLNSTKSQVVRIKVKKIKAVKQLTPEDENGKAEYSEPEYYWYYPDSLVVYDLELYFAVGKVGVDSDGLPKKLDKDTYVIDKLVPIPLIDERDRGK</sequence>
<dbReference type="Gene3D" id="3.40.50.300">
    <property type="entry name" value="P-loop containing nucleotide triphosphate hydrolases"/>
    <property type="match status" value="2"/>
</dbReference>
<dbReference type="SMART" id="SM00490">
    <property type="entry name" value="HELICc"/>
    <property type="match status" value="1"/>
</dbReference>
<evidence type="ECO:0000313" key="4">
    <source>
        <dbReference type="EMBL" id="ARF09257.1"/>
    </source>
</evidence>
<evidence type="ECO:0000259" key="2">
    <source>
        <dbReference type="PROSITE" id="PS51192"/>
    </source>
</evidence>
<accession>A0A1V0SC09</accession>
<protein>
    <submittedName>
        <fullName evidence="4">DEAD/SNF2-like helicase</fullName>
    </submittedName>
</protein>
<dbReference type="PANTHER" id="PTHR45766">
    <property type="entry name" value="DNA ANNEALING HELICASE AND ENDONUCLEASE ZRANB3 FAMILY MEMBER"/>
    <property type="match status" value="1"/>
</dbReference>
<gene>
    <name evidence="4" type="ORF">Catovirus_2_206</name>
</gene>
<dbReference type="SUPFAM" id="SSF52540">
    <property type="entry name" value="P-loop containing nucleoside triphosphate hydrolases"/>
    <property type="match status" value="2"/>
</dbReference>
<dbReference type="SMART" id="SM00487">
    <property type="entry name" value="DEXDc"/>
    <property type="match status" value="1"/>
</dbReference>
<evidence type="ECO:0000256" key="1">
    <source>
        <dbReference type="ARBA" id="ARBA00022801"/>
    </source>
</evidence>
<dbReference type="InterPro" id="IPR027417">
    <property type="entry name" value="P-loop_NTPase"/>
</dbReference>
<dbReference type="Pfam" id="PF00271">
    <property type="entry name" value="Helicase_C"/>
    <property type="match status" value="1"/>
</dbReference>
<dbReference type="GO" id="GO:0016787">
    <property type="term" value="F:hydrolase activity"/>
    <property type="evidence" value="ECO:0007669"/>
    <property type="project" value="UniProtKB-KW"/>
</dbReference>